<dbReference type="InterPro" id="IPR012337">
    <property type="entry name" value="RNaseH-like_sf"/>
</dbReference>
<evidence type="ECO:0000313" key="3">
    <source>
        <dbReference type="EMBL" id="TYK19543.1"/>
    </source>
</evidence>
<dbReference type="SUPFAM" id="SSF56672">
    <property type="entry name" value="DNA/RNA polymerases"/>
    <property type="match status" value="1"/>
</dbReference>
<dbReference type="EMBL" id="SSTD01006863">
    <property type="protein sequence ID" value="TYK19543.1"/>
    <property type="molecule type" value="Genomic_DNA"/>
</dbReference>
<gene>
    <name evidence="3" type="ORF">E5676_scaffold416G00380</name>
</gene>
<dbReference type="Proteomes" id="UP000321947">
    <property type="component" value="Unassembled WGS sequence"/>
</dbReference>
<feature type="region of interest" description="Disordered" evidence="1">
    <location>
        <begin position="425"/>
        <end position="453"/>
    </location>
</feature>
<protein>
    <submittedName>
        <fullName evidence="3">Transposon Ty3-G Gag-Pol polyprotein</fullName>
    </submittedName>
</protein>
<accession>A0A5D3D7R5</accession>
<dbReference type="InterPro" id="IPR043502">
    <property type="entry name" value="DNA/RNA_pol_sf"/>
</dbReference>
<dbReference type="SUPFAM" id="SSF53098">
    <property type="entry name" value="Ribonuclease H-like"/>
    <property type="match status" value="1"/>
</dbReference>
<dbReference type="GO" id="GO:0015074">
    <property type="term" value="P:DNA integration"/>
    <property type="evidence" value="ECO:0007669"/>
    <property type="project" value="InterPro"/>
</dbReference>
<dbReference type="Gene3D" id="3.10.10.10">
    <property type="entry name" value="HIV Type 1 Reverse Transcriptase, subunit A, domain 1"/>
    <property type="match status" value="1"/>
</dbReference>
<comment type="caution">
    <text evidence="3">The sequence shown here is derived from an EMBL/GenBank/DDBJ whole genome shotgun (WGS) entry which is preliminary data.</text>
</comment>
<name>A0A5D3D7R5_CUCMM</name>
<dbReference type="AlphaFoldDB" id="A0A5D3D7R5"/>
<dbReference type="InterPro" id="IPR001584">
    <property type="entry name" value="Integrase_cat-core"/>
</dbReference>
<dbReference type="PANTHER" id="PTHR35046">
    <property type="entry name" value="ZINC KNUCKLE (CCHC-TYPE) FAMILY PROTEIN"/>
    <property type="match status" value="1"/>
</dbReference>
<sequence length="499" mass="57584">MIVSYVMLYLCTLEKFCWEDHGNLIEKLFMMVILTDTNSLKMEFKDIFPENIPSGLPPLRGIKHQIDYLSEVVIPNRPAYRANPTETKEIQKQLDELLAKGYVRESLSPCSVPVILVPKKDEAWRMCVDCRAINKITVKYRHPIPRLDDMMKVEDEWKTSFKTKYGLYEWPHGLYTPLSVPNAPWADLSMDFIIGLPRSRKGHDSIFVVVDRFSKMSHFIACHKADDANDVANLFFREVVRLHGIPSSIVSDRDVKFLSHFWKVLWGKLGTKLLFSTTCHPQTDGQTEVVNRTLITSLRTILKKNLRMWEEILPFVEFTYNKAIHSTTKCSPFEIVYGFNPKTPLDLLPLPTNKFVNLDAKSKAEFVKKLHKQEIGFEFIFERSIFQTKGSPVTSKGRWTIQVSEKINDNAYKVDLRGNFDLRTNPFEEGENDTMLNSEAHTNSNEEENETHAGNSWENIQSQTNQEAIIMTQGSMTKARAKRLQDRLNACLCNAPKFF</sequence>
<evidence type="ECO:0000313" key="4">
    <source>
        <dbReference type="Proteomes" id="UP000321947"/>
    </source>
</evidence>
<proteinExistence type="predicted"/>
<dbReference type="GO" id="GO:0003676">
    <property type="term" value="F:nucleic acid binding"/>
    <property type="evidence" value="ECO:0007669"/>
    <property type="project" value="InterPro"/>
</dbReference>
<feature type="domain" description="Integrase catalytic" evidence="2">
    <location>
        <begin position="180"/>
        <end position="340"/>
    </location>
</feature>
<organism evidence="3 4">
    <name type="scientific">Cucumis melo var. makuwa</name>
    <name type="common">Oriental melon</name>
    <dbReference type="NCBI Taxonomy" id="1194695"/>
    <lineage>
        <taxon>Eukaryota</taxon>
        <taxon>Viridiplantae</taxon>
        <taxon>Streptophyta</taxon>
        <taxon>Embryophyta</taxon>
        <taxon>Tracheophyta</taxon>
        <taxon>Spermatophyta</taxon>
        <taxon>Magnoliopsida</taxon>
        <taxon>eudicotyledons</taxon>
        <taxon>Gunneridae</taxon>
        <taxon>Pentapetalae</taxon>
        <taxon>rosids</taxon>
        <taxon>fabids</taxon>
        <taxon>Cucurbitales</taxon>
        <taxon>Cucurbitaceae</taxon>
        <taxon>Benincaseae</taxon>
        <taxon>Cucumis</taxon>
    </lineage>
</organism>
<dbReference type="PANTHER" id="PTHR35046:SF9">
    <property type="entry name" value="RNA-DIRECTED DNA POLYMERASE"/>
    <property type="match status" value="1"/>
</dbReference>
<evidence type="ECO:0000259" key="2">
    <source>
        <dbReference type="PROSITE" id="PS50994"/>
    </source>
</evidence>
<reference evidence="3 4" key="1">
    <citation type="submission" date="2019-08" db="EMBL/GenBank/DDBJ databases">
        <title>Draft genome sequences of two oriental melons (Cucumis melo L. var makuwa).</title>
        <authorList>
            <person name="Kwon S.-Y."/>
        </authorList>
    </citation>
    <scope>NUCLEOTIDE SEQUENCE [LARGE SCALE GENOMIC DNA]</scope>
    <source>
        <strain evidence="4">cv. Chang Bougi</strain>
        <tissue evidence="3">Leaf</tissue>
    </source>
</reference>
<dbReference type="InterPro" id="IPR036397">
    <property type="entry name" value="RNaseH_sf"/>
</dbReference>
<evidence type="ECO:0000256" key="1">
    <source>
        <dbReference type="SAM" id="MobiDB-lite"/>
    </source>
</evidence>
<dbReference type="Gene3D" id="3.30.420.10">
    <property type="entry name" value="Ribonuclease H-like superfamily/Ribonuclease H"/>
    <property type="match status" value="1"/>
</dbReference>
<dbReference type="FunFam" id="3.30.420.10:FF:000032">
    <property type="entry name" value="Retrovirus-related Pol polyprotein from transposon 297-like Protein"/>
    <property type="match status" value="1"/>
</dbReference>
<dbReference type="PROSITE" id="PS50994">
    <property type="entry name" value="INTEGRASE"/>
    <property type="match status" value="1"/>
</dbReference>